<keyword evidence="5" id="KW-1185">Reference proteome</keyword>
<dbReference type="OrthoDB" id="9799672at2"/>
<dbReference type="Gene3D" id="3.40.50.150">
    <property type="entry name" value="Vaccinia Virus protein VP39"/>
    <property type="match status" value="1"/>
</dbReference>
<gene>
    <name evidence="4" type="ORF">D9X91_07545</name>
</gene>
<organism evidence="4 5">
    <name type="scientific">Falsibacillus albus</name>
    <dbReference type="NCBI Taxonomy" id="2478915"/>
    <lineage>
        <taxon>Bacteria</taxon>
        <taxon>Bacillati</taxon>
        <taxon>Bacillota</taxon>
        <taxon>Bacilli</taxon>
        <taxon>Bacillales</taxon>
        <taxon>Bacillaceae</taxon>
        <taxon>Falsibacillus</taxon>
    </lineage>
</organism>
<dbReference type="InterPro" id="IPR050362">
    <property type="entry name" value="Cation-dep_OMT"/>
</dbReference>
<dbReference type="InterPro" id="IPR029063">
    <property type="entry name" value="SAM-dependent_MTases_sf"/>
</dbReference>
<dbReference type="PROSITE" id="PS51682">
    <property type="entry name" value="SAM_OMT_I"/>
    <property type="match status" value="1"/>
</dbReference>
<dbReference type="PANTHER" id="PTHR10509:SF14">
    <property type="entry name" value="CAFFEOYL-COA O-METHYLTRANSFERASE 3-RELATED"/>
    <property type="match status" value="1"/>
</dbReference>
<dbReference type="AlphaFoldDB" id="A0A3L7JZW3"/>
<accession>A0A3L7JZW3</accession>
<dbReference type="InterPro" id="IPR002935">
    <property type="entry name" value="SAM_O-MeTrfase"/>
</dbReference>
<dbReference type="PANTHER" id="PTHR10509">
    <property type="entry name" value="O-METHYLTRANSFERASE-RELATED"/>
    <property type="match status" value="1"/>
</dbReference>
<name>A0A3L7JZW3_9BACI</name>
<dbReference type="GO" id="GO:0008171">
    <property type="term" value="F:O-methyltransferase activity"/>
    <property type="evidence" value="ECO:0007669"/>
    <property type="project" value="InterPro"/>
</dbReference>
<keyword evidence="1 4" id="KW-0489">Methyltransferase</keyword>
<dbReference type="EMBL" id="RCVZ01000004">
    <property type="protein sequence ID" value="RLQ96337.1"/>
    <property type="molecule type" value="Genomic_DNA"/>
</dbReference>
<reference evidence="4 5" key="1">
    <citation type="submission" date="2018-10" db="EMBL/GenBank/DDBJ databases">
        <title>Falsibacillus sp. genome draft.</title>
        <authorList>
            <person name="Shi S."/>
        </authorList>
    </citation>
    <scope>NUCLEOTIDE SEQUENCE [LARGE SCALE GENOMIC DNA]</scope>
    <source>
        <strain evidence="4 5">GY 10110</strain>
    </source>
</reference>
<evidence type="ECO:0000313" key="5">
    <source>
        <dbReference type="Proteomes" id="UP000276770"/>
    </source>
</evidence>
<dbReference type="GO" id="GO:0032259">
    <property type="term" value="P:methylation"/>
    <property type="evidence" value="ECO:0007669"/>
    <property type="project" value="UniProtKB-KW"/>
</dbReference>
<comment type="caution">
    <text evidence="4">The sequence shown here is derived from an EMBL/GenBank/DDBJ whole genome shotgun (WGS) entry which is preliminary data.</text>
</comment>
<evidence type="ECO:0000256" key="1">
    <source>
        <dbReference type="ARBA" id="ARBA00022603"/>
    </source>
</evidence>
<dbReference type="SUPFAM" id="SSF53335">
    <property type="entry name" value="S-adenosyl-L-methionine-dependent methyltransferases"/>
    <property type="match status" value="1"/>
</dbReference>
<evidence type="ECO:0000256" key="3">
    <source>
        <dbReference type="ARBA" id="ARBA00022691"/>
    </source>
</evidence>
<evidence type="ECO:0000313" key="4">
    <source>
        <dbReference type="EMBL" id="RLQ96337.1"/>
    </source>
</evidence>
<evidence type="ECO:0000256" key="2">
    <source>
        <dbReference type="ARBA" id="ARBA00022679"/>
    </source>
</evidence>
<dbReference type="GO" id="GO:0008757">
    <property type="term" value="F:S-adenosylmethionine-dependent methyltransferase activity"/>
    <property type="evidence" value="ECO:0007669"/>
    <property type="project" value="TreeGrafter"/>
</dbReference>
<dbReference type="Pfam" id="PF01596">
    <property type="entry name" value="Methyltransf_3"/>
    <property type="match status" value="1"/>
</dbReference>
<keyword evidence="3" id="KW-0949">S-adenosyl-L-methionine</keyword>
<protein>
    <submittedName>
        <fullName evidence="4">O-methyltransferase</fullName>
    </submittedName>
</protein>
<keyword evidence="2 4" id="KW-0808">Transferase</keyword>
<sequence>MLHANDEVMEEVLKENAAASLPPIDVSPLQGKFLHLLARLKGAKKILEIGTLGGYSTIWLARALPSDGRLITLEYEKKHADIARQNLKRAGVESKVEIMVGPAIDSLPKLKEKGEIDFDFVFIDADKVNNANYLAWALKVCRSGAVIIGDNVVRNGNVIDTATSDESVLGSREFIDLLSKEERIDSTAIQTVGSKGYDGFVMGIVK</sequence>
<proteinExistence type="predicted"/>
<dbReference type="Proteomes" id="UP000276770">
    <property type="component" value="Unassembled WGS sequence"/>
</dbReference>